<name>A0ABX6JUP4_9MICO</name>
<evidence type="ECO:0000256" key="4">
    <source>
        <dbReference type="ARBA" id="ARBA00023277"/>
    </source>
</evidence>
<keyword evidence="2" id="KW-0479">Metal-binding</keyword>
<protein>
    <submittedName>
        <fullName evidence="8">N-acetylglucosamine-6-phosphate deacetylase</fullName>
        <ecNumber evidence="8">3.5.1.25</ecNumber>
    </submittedName>
</protein>
<dbReference type="PIRSF" id="PIRSF038994">
    <property type="entry name" value="NagA"/>
    <property type="match status" value="1"/>
</dbReference>
<evidence type="ECO:0000256" key="5">
    <source>
        <dbReference type="PIRNR" id="PIRNR038994"/>
    </source>
</evidence>
<proteinExistence type="inferred from homology"/>
<dbReference type="SUPFAM" id="SSF51556">
    <property type="entry name" value="Metallo-dependent hydrolases"/>
    <property type="match status" value="1"/>
</dbReference>
<keyword evidence="9" id="KW-1185">Reference proteome</keyword>
<feature type="domain" description="Amidohydrolase-related" evidence="7">
    <location>
        <begin position="64"/>
        <end position="397"/>
    </location>
</feature>
<dbReference type="Gene3D" id="2.30.40.10">
    <property type="entry name" value="Urease, subunit C, domain 1"/>
    <property type="match status" value="1"/>
</dbReference>
<evidence type="ECO:0000256" key="1">
    <source>
        <dbReference type="ARBA" id="ARBA00010716"/>
    </source>
</evidence>
<accession>A0ABX6JUP4</accession>
<dbReference type="Gene3D" id="3.20.20.140">
    <property type="entry name" value="Metal-dependent hydrolases"/>
    <property type="match status" value="1"/>
</dbReference>
<keyword evidence="4 5" id="KW-0119">Carbohydrate metabolism</keyword>
<evidence type="ECO:0000256" key="2">
    <source>
        <dbReference type="ARBA" id="ARBA00022723"/>
    </source>
</evidence>
<dbReference type="GO" id="GO:0008448">
    <property type="term" value="F:N-acetylglucosamine-6-phosphate deacetylase activity"/>
    <property type="evidence" value="ECO:0007669"/>
    <property type="project" value="UniProtKB-EC"/>
</dbReference>
<keyword evidence="3 5" id="KW-0378">Hydrolase</keyword>
<feature type="region of interest" description="Disordered" evidence="6">
    <location>
        <begin position="406"/>
        <end position="425"/>
    </location>
</feature>
<dbReference type="NCBIfam" id="TIGR00221">
    <property type="entry name" value="nagA"/>
    <property type="match status" value="1"/>
</dbReference>
<dbReference type="Pfam" id="PF01979">
    <property type="entry name" value="Amidohydro_1"/>
    <property type="match status" value="1"/>
</dbReference>
<reference evidence="8 9" key="1">
    <citation type="submission" date="2020-03" db="EMBL/GenBank/DDBJ databases">
        <title>Leucobacter sp. nov., isolated from beetles.</title>
        <authorList>
            <person name="Hyun D.-W."/>
            <person name="Bae J.-W."/>
        </authorList>
    </citation>
    <scope>NUCLEOTIDE SEQUENCE [LARGE SCALE GENOMIC DNA]</scope>
    <source>
        <strain evidence="8 9">HDW9A</strain>
    </source>
</reference>
<evidence type="ECO:0000313" key="9">
    <source>
        <dbReference type="Proteomes" id="UP000503441"/>
    </source>
</evidence>
<dbReference type="EMBL" id="CP049933">
    <property type="protein sequence ID" value="QIM17943.1"/>
    <property type="molecule type" value="Genomic_DNA"/>
</dbReference>
<evidence type="ECO:0000259" key="7">
    <source>
        <dbReference type="Pfam" id="PF01979"/>
    </source>
</evidence>
<dbReference type="EC" id="3.5.1.25" evidence="8"/>
<dbReference type="InterPro" id="IPR011059">
    <property type="entry name" value="Metal-dep_hydrolase_composite"/>
</dbReference>
<evidence type="ECO:0000256" key="6">
    <source>
        <dbReference type="SAM" id="MobiDB-lite"/>
    </source>
</evidence>
<sequence length="425" mass="43851">MGATPPARGSPRFVTETLLAARVATATEVHSPGWITIRGERIAGVGSGRWPATEGGVRDLGDVTLVPGFVDAHVHGGGGAGYTGIGVESQRKSALVAREAHLQHGTTATMASLVTASPEALRQGVQGLAELVREGLIDGIHLEGPWLSRSRAGAHTISQLRDPDPVEIEALLAAGGGTISMVTIAPELPGALDAVKRLVEAGVVVAVGHSDADYATVVSAIEAGARVATHLFNAMRPLDHREPGPILALMEDPRVALELIADDAHLHASVPAWVEAAAGVDRVLLVTDAMDAAGCGDGAYRLGGLEVEVRGGVARLCGSDTIAGSTATMDALFRRRASVGEWSDEAILAAVRETSTNPARVLSWGDVGDLAVGKHASLVVLDSSRRVTGVMLRGEWVRGVGRATLGSSRLGGTRTPPWPLATGNP</sequence>
<dbReference type="SUPFAM" id="SSF51338">
    <property type="entry name" value="Composite domain of metallo-dependent hydrolases"/>
    <property type="match status" value="1"/>
</dbReference>
<gene>
    <name evidence="8" type="primary">nagA</name>
    <name evidence="8" type="ORF">G7066_03275</name>
</gene>
<evidence type="ECO:0000313" key="8">
    <source>
        <dbReference type="EMBL" id="QIM17943.1"/>
    </source>
</evidence>
<dbReference type="PANTHER" id="PTHR11113:SF14">
    <property type="entry name" value="N-ACETYLGLUCOSAMINE-6-PHOSPHATE DEACETYLASE"/>
    <property type="match status" value="1"/>
</dbReference>
<dbReference type="InterPro" id="IPR003764">
    <property type="entry name" value="GlcNAc_6-P_deAcase"/>
</dbReference>
<evidence type="ECO:0000256" key="3">
    <source>
        <dbReference type="ARBA" id="ARBA00022801"/>
    </source>
</evidence>
<dbReference type="Proteomes" id="UP000503441">
    <property type="component" value="Chromosome"/>
</dbReference>
<dbReference type="PANTHER" id="PTHR11113">
    <property type="entry name" value="N-ACETYLGLUCOSAMINE-6-PHOSPHATE DEACETYLASE"/>
    <property type="match status" value="1"/>
</dbReference>
<dbReference type="InterPro" id="IPR006680">
    <property type="entry name" value="Amidohydro-rel"/>
</dbReference>
<organism evidence="8 9">
    <name type="scientific">Leucobacter coleopterorum</name>
    <dbReference type="NCBI Taxonomy" id="2714933"/>
    <lineage>
        <taxon>Bacteria</taxon>
        <taxon>Bacillati</taxon>
        <taxon>Actinomycetota</taxon>
        <taxon>Actinomycetes</taxon>
        <taxon>Micrococcales</taxon>
        <taxon>Microbacteriaceae</taxon>
        <taxon>Leucobacter</taxon>
    </lineage>
</organism>
<dbReference type="InterPro" id="IPR032466">
    <property type="entry name" value="Metal_Hydrolase"/>
</dbReference>
<comment type="similarity">
    <text evidence="1 5">Belongs to the metallo-dependent hydrolases superfamily. NagA family.</text>
</comment>